<dbReference type="GO" id="GO:0016853">
    <property type="term" value="F:isomerase activity"/>
    <property type="evidence" value="ECO:0007669"/>
    <property type="project" value="UniProtKB-KW"/>
</dbReference>
<keyword evidence="3" id="KW-0413">Isomerase</keyword>
<organism evidence="4 5">
    <name type="scientific">Cinnamomum micranthum f. kanehirae</name>
    <dbReference type="NCBI Taxonomy" id="337451"/>
    <lineage>
        <taxon>Eukaryota</taxon>
        <taxon>Viridiplantae</taxon>
        <taxon>Streptophyta</taxon>
        <taxon>Embryophyta</taxon>
        <taxon>Tracheophyta</taxon>
        <taxon>Spermatophyta</taxon>
        <taxon>Magnoliopsida</taxon>
        <taxon>Magnoliidae</taxon>
        <taxon>Laurales</taxon>
        <taxon>Lauraceae</taxon>
        <taxon>Cinnamomum</taxon>
    </lineage>
</organism>
<dbReference type="Gene3D" id="3.40.50.720">
    <property type="entry name" value="NAD(P)-binding Rossmann-like Domain"/>
    <property type="match status" value="2"/>
</dbReference>
<proteinExistence type="inferred from homology"/>
<evidence type="ECO:0008006" key="6">
    <source>
        <dbReference type="Google" id="ProtNLM"/>
    </source>
</evidence>
<dbReference type="SUPFAM" id="SSF51735">
    <property type="entry name" value="NAD(P)-binding Rossmann-fold domains"/>
    <property type="match status" value="1"/>
</dbReference>
<comment type="similarity">
    <text evidence="1">Belongs to the NAD(P)-dependent epimerase/dehydratase family.</text>
</comment>
<accession>A0A3S3N3P3</accession>
<dbReference type="InterPro" id="IPR036291">
    <property type="entry name" value="NAD(P)-bd_dom_sf"/>
</dbReference>
<sequence>MEISTTTISRHSSFLYSKNLLLPRSLPLPISRLTTSNISLITRFHNPNSNPFILRHRPSSIAMPLQVQSSALDSGAPEEGLEASAAGFVGENDLLIVGPGVLGRIVADKWRQEHPGCQISGLTMTTDHHDELIKIGISPSVWESKEGYQFPHVIFCAPPSRSVDYPGDVRRAASSWNGEGSFLFTSSSAAYDCNDNGLCDEDSPIVPVGRSPRTDVLLKAENAVLELETARHVKIYFNGVSLPLAVSHKLDRGAHVYWLKKGIVDARPDHILNLIHYEVTATSPFSFILIDNAQIILFHVLSDCAMSMDASPDAASLVVAILKKKFRGRIFLGCDNQPLSRQDIMELVNRSGKFSKKFEGFTGTADSLGKSLNNSKTRAEIGWEPKYSSFVQFLGLSE</sequence>
<evidence type="ECO:0000256" key="3">
    <source>
        <dbReference type="ARBA" id="ARBA00023235"/>
    </source>
</evidence>
<protein>
    <recommendedName>
        <fullName evidence="6">Protein YeeZ</fullName>
    </recommendedName>
</protein>
<evidence type="ECO:0000313" key="4">
    <source>
        <dbReference type="EMBL" id="RWR95328.1"/>
    </source>
</evidence>
<comment type="caution">
    <text evidence="4">The sequence shown here is derived from an EMBL/GenBank/DDBJ whole genome shotgun (WGS) entry which is preliminary data.</text>
</comment>
<dbReference type="OrthoDB" id="674948at2759"/>
<evidence type="ECO:0000256" key="2">
    <source>
        <dbReference type="ARBA" id="ARBA00023027"/>
    </source>
</evidence>
<name>A0A3S3N3P3_9MAGN</name>
<dbReference type="AlphaFoldDB" id="A0A3S3N3P3"/>
<keyword evidence="2" id="KW-0520">NAD</keyword>
<dbReference type="EMBL" id="QPKB01000011">
    <property type="protein sequence ID" value="RWR95328.1"/>
    <property type="molecule type" value="Genomic_DNA"/>
</dbReference>
<evidence type="ECO:0000313" key="5">
    <source>
        <dbReference type="Proteomes" id="UP000283530"/>
    </source>
</evidence>
<evidence type="ECO:0000256" key="1">
    <source>
        <dbReference type="ARBA" id="ARBA00007637"/>
    </source>
</evidence>
<keyword evidence="5" id="KW-1185">Reference proteome</keyword>
<dbReference type="PANTHER" id="PTHR43574">
    <property type="entry name" value="EPIMERASE-RELATED"/>
    <property type="match status" value="1"/>
</dbReference>
<dbReference type="STRING" id="337451.A0A3S3N3P3"/>
<dbReference type="Proteomes" id="UP000283530">
    <property type="component" value="Unassembled WGS sequence"/>
</dbReference>
<reference evidence="4 5" key="1">
    <citation type="journal article" date="2019" name="Nat. Plants">
        <title>Stout camphor tree genome fills gaps in understanding of flowering plant genome evolution.</title>
        <authorList>
            <person name="Chaw S.M."/>
            <person name="Liu Y.C."/>
            <person name="Wu Y.W."/>
            <person name="Wang H.Y."/>
            <person name="Lin C.I."/>
            <person name="Wu C.S."/>
            <person name="Ke H.M."/>
            <person name="Chang L.Y."/>
            <person name="Hsu C.Y."/>
            <person name="Yang H.T."/>
            <person name="Sudianto E."/>
            <person name="Hsu M.H."/>
            <person name="Wu K.P."/>
            <person name="Wang L.N."/>
            <person name="Leebens-Mack J.H."/>
            <person name="Tsai I.J."/>
        </authorList>
    </citation>
    <scope>NUCLEOTIDE SEQUENCE [LARGE SCALE GENOMIC DNA]</scope>
    <source>
        <strain evidence="5">cv. Chaw 1501</strain>
        <tissue evidence="4">Young leaves</tissue>
    </source>
</reference>
<gene>
    <name evidence="4" type="ORF">CKAN_02466700</name>
</gene>